<proteinExistence type="inferred from homology"/>
<comment type="caution">
    <text evidence="6">The sequence shown here is derived from an EMBL/GenBank/DDBJ whole genome shotgun (WGS) entry which is preliminary data.</text>
</comment>
<dbReference type="GO" id="GO:0005975">
    <property type="term" value="P:carbohydrate metabolic process"/>
    <property type="evidence" value="ECO:0007669"/>
    <property type="project" value="InterPro"/>
</dbReference>
<dbReference type="GO" id="GO:0004553">
    <property type="term" value="F:hydrolase activity, hydrolyzing O-glycosyl compounds"/>
    <property type="evidence" value="ECO:0007669"/>
    <property type="project" value="InterPro"/>
</dbReference>
<dbReference type="PIRSF" id="PIRSF026534">
    <property type="entry name" value="Endo_alpha-L-arabinosidase"/>
    <property type="match status" value="1"/>
</dbReference>
<feature type="active site" description="Proton donor" evidence="4">
    <location>
        <position position="235"/>
    </location>
</feature>
<dbReference type="AlphaFoldDB" id="A0AAW4NUB3"/>
<protein>
    <submittedName>
        <fullName evidence="6">Family 43 glycosylhydrolase</fullName>
    </submittedName>
</protein>
<dbReference type="PANTHER" id="PTHR43301:SF3">
    <property type="entry name" value="ARABINAN ENDO-1,5-ALPHA-L-ARABINOSIDASE A-RELATED"/>
    <property type="match status" value="1"/>
</dbReference>
<feature type="site" description="Important for catalytic activity, responsible for pKa modulation of the active site Glu and correct orientation of both the proton donor and substrate" evidence="5">
    <location>
        <position position="167"/>
    </location>
</feature>
<feature type="active site" description="Proton acceptor" evidence="4">
    <location>
        <position position="49"/>
    </location>
</feature>
<dbReference type="InterPro" id="IPR016840">
    <property type="entry name" value="Glyco_hydro_43_endo_a_Ara-ase"/>
</dbReference>
<accession>A0AAW4NUB3</accession>
<dbReference type="Pfam" id="PF04616">
    <property type="entry name" value="Glyco_hydro_43"/>
    <property type="match status" value="1"/>
</dbReference>
<dbReference type="RefSeq" id="WP_219427983.1">
    <property type="nucleotide sequence ID" value="NZ_JAHXRD010000014.1"/>
</dbReference>
<keyword evidence="2 3" id="KW-0326">Glycosidase</keyword>
<dbReference type="InterPro" id="IPR006710">
    <property type="entry name" value="Glyco_hydro_43"/>
</dbReference>
<gene>
    <name evidence="6" type="ORF">KZY68_10490</name>
</gene>
<reference evidence="6" key="1">
    <citation type="submission" date="2021-07" db="EMBL/GenBank/DDBJ databases">
        <title>Genomic diversity and antimicrobial resistance of Prevotella spp. isolated from chronic lung disease airways.</title>
        <authorList>
            <person name="Webb K.A."/>
            <person name="Olagoke O.S."/>
            <person name="Baird T."/>
            <person name="Neill J."/>
            <person name="Pham A."/>
            <person name="Wells T.J."/>
            <person name="Ramsay K.A."/>
            <person name="Bell S.C."/>
            <person name="Sarovich D.S."/>
            <person name="Price E.P."/>
        </authorList>
    </citation>
    <scope>NUCLEOTIDE SEQUENCE</scope>
    <source>
        <strain evidence="6">SCHI0047.S.3</strain>
    </source>
</reference>
<dbReference type="Proteomes" id="UP001196873">
    <property type="component" value="Unassembled WGS sequence"/>
</dbReference>
<sequence length="349" mass="39566">MKTSRRLFYFIMSVKPRMLSWAYGLLFSLTVFAQQSTLFFKVDTPIVHDPVLAYDKGLYHLYSTGEGIRHYVSSDLKHWKGWKSGVVQAVPSWIYDSVPEFKHDFWAPDVIKFRGRWYLTYSCSTFGKNTSAIGLFSNSSLNANETWRDEGCIIASRRGRDNWNAIDPNVVVDQKGYPWLVFGSFWDGIQLVSLDSTLHIAPGKRPSTIARRYVPDNDNGSPRNALAVAGPNAIEAPFIFFHRGWYYLFVSWDYCCQGLKSTYRIAVGRSRHITGPYLDRSGRNMLYGGGDILLEGDRKEIEALGHCGVYNIQNKLLLVCHGYSIAKAGTPVLLIKELFADSKGLSVKR</sequence>
<evidence type="ECO:0000256" key="4">
    <source>
        <dbReference type="PIRSR" id="PIRSR606710-1"/>
    </source>
</evidence>
<evidence type="ECO:0000256" key="1">
    <source>
        <dbReference type="ARBA" id="ARBA00022801"/>
    </source>
</evidence>
<dbReference type="PANTHER" id="PTHR43301">
    <property type="entry name" value="ARABINAN ENDO-1,5-ALPHA-L-ARABINOSIDASE"/>
    <property type="match status" value="1"/>
</dbReference>
<comment type="pathway">
    <text evidence="3">Glycan metabolism; L-arabinan degradation.</text>
</comment>
<evidence type="ECO:0000313" key="7">
    <source>
        <dbReference type="Proteomes" id="UP001196873"/>
    </source>
</evidence>
<evidence type="ECO:0000256" key="3">
    <source>
        <dbReference type="PIRNR" id="PIRNR026534"/>
    </source>
</evidence>
<dbReference type="EMBL" id="JAHXRF010000016">
    <property type="protein sequence ID" value="MBW4866418.1"/>
    <property type="molecule type" value="Genomic_DNA"/>
</dbReference>
<keyword evidence="1 3" id="KW-0378">Hydrolase</keyword>
<evidence type="ECO:0000256" key="2">
    <source>
        <dbReference type="ARBA" id="ARBA00023295"/>
    </source>
</evidence>
<organism evidence="6 7">
    <name type="scientific">Segatella salivae</name>
    <dbReference type="NCBI Taxonomy" id="228604"/>
    <lineage>
        <taxon>Bacteria</taxon>
        <taxon>Pseudomonadati</taxon>
        <taxon>Bacteroidota</taxon>
        <taxon>Bacteroidia</taxon>
        <taxon>Bacteroidales</taxon>
        <taxon>Prevotellaceae</taxon>
        <taxon>Segatella</taxon>
    </lineage>
</organism>
<comment type="similarity">
    <text evidence="3">Belongs to the glycosyl hydrolase 43 family.</text>
</comment>
<evidence type="ECO:0000256" key="5">
    <source>
        <dbReference type="PIRSR" id="PIRSR606710-2"/>
    </source>
</evidence>
<name>A0AAW4NUB3_9BACT</name>
<evidence type="ECO:0000313" key="6">
    <source>
        <dbReference type="EMBL" id="MBW4866418.1"/>
    </source>
</evidence>
<dbReference type="InterPro" id="IPR050727">
    <property type="entry name" value="GH43_arabinanases"/>
</dbReference>